<feature type="domain" description="Uncharacterized GPI-anchored protein At5g19230-like" evidence="1">
    <location>
        <begin position="14"/>
        <end position="93"/>
    </location>
</feature>
<dbReference type="PANTHER" id="PTHR33976">
    <property type="entry name" value="OS07G0645000 PROTEIN"/>
    <property type="match status" value="1"/>
</dbReference>
<sequence>MLTINFFKELMALEFRVSLKLSTLTENQNAACLADQSALQLENQECTNATGANTAPATEEQISHYPDMLTYCHLNATVTQDGAILPACMPGLAGSEHRPFKLHKITVRRISE</sequence>
<evidence type="ECO:0000259" key="1">
    <source>
        <dbReference type="Pfam" id="PF25884"/>
    </source>
</evidence>
<dbReference type="InterPro" id="IPR045285">
    <property type="entry name" value="At5g19230-like"/>
</dbReference>
<dbReference type="Pfam" id="PF25884">
    <property type="entry name" value="At5g19230"/>
    <property type="match status" value="1"/>
</dbReference>
<proteinExistence type="predicted"/>
<dbReference type="EMBL" id="GDJX01013891">
    <property type="protein sequence ID" value="JAT54045.1"/>
    <property type="molecule type" value="Transcribed_RNA"/>
</dbReference>
<organism evidence="2">
    <name type="scientific">Anthurium amnicola</name>
    <dbReference type="NCBI Taxonomy" id="1678845"/>
    <lineage>
        <taxon>Eukaryota</taxon>
        <taxon>Viridiplantae</taxon>
        <taxon>Streptophyta</taxon>
        <taxon>Embryophyta</taxon>
        <taxon>Tracheophyta</taxon>
        <taxon>Spermatophyta</taxon>
        <taxon>Magnoliopsida</taxon>
        <taxon>Liliopsida</taxon>
        <taxon>Araceae</taxon>
        <taxon>Pothoideae</taxon>
        <taxon>Potheae</taxon>
        <taxon>Anthurium</taxon>
    </lineage>
</organism>
<dbReference type="AlphaFoldDB" id="A0A1D1YHE2"/>
<dbReference type="InterPro" id="IPR059083">
    <property type="entry name" value="At5g19230_dom"/>
</dbReference>
<protein>
    <submittedName>
        <fullName evidence="2">Putative GPI-anchored protein At3g06035</fullName>
    </submittedName>
</protein>
<gene>
    <name evidence="2" type="primary">At3g06035_0</name>
    <name evidence="2" type="ORF">g.154023</name>
</gene>
<reference evidence="2" key="1">
    <citation type="submission" date="2015-07" db="EMBL/GenBank/DDBJ databases">
        <title>Transcriptome Assembly of Anthurium amnicola.</title>
        <authorList>
            <person name="Suzuki J."/>
        </authorList>
    </citation>
    <scope>NUCLEOTIDE SEQUENCE</scope>
</reference>
<name>A0A1D1YHE2_9ARAE</name>
<dbReference type="PANTHER" id="PTHR33976:SF8">
    <property type="entry name" value="OS07G0645000 PROTEIN"/>
    <property type="match status" value="1"/>
</dbReference>
<accession>A0A1D1YHE2</accession>
<evidence type="ECO:0000313" key="2">
    <source>
        <dbReference type="EMBL" id="JAT54045.1"/>
    </source>
</evidence>